<keyword evidence="2" id="KW-0560">Oxidoreductase</keyword>
<dbReference type="InterPro" id="IPR023210">
    <property type="entry name" value="NADP_OxRdtase_dom"/>
</dbReference>
<dbReference type="EMBL" id="VXIT01000001">
    <property type="protein sequence ID" value="KAA6416311.1"/>
    <property type="molecule type" value="Genomic_DNA"/>
</dbReference>
<protein>
    <submittedName>
        <fullName evidence="7">Aldo keto reductase</fullName>
    </submittedName>
</protein>
<comment type="caution">
    <text evidence="7">The sequence shown here is derived from an EMBL/GenBank/DDBJ whole genome shotgun (WGS) entry which is preliminary data.</text>
</comment>
<dbReference type="PROSITE" id="PS00063">
    <property type="entry name" value="ALDOKETO_REDUCTASE_3"/>
    <property type="match status" value="1"/>
</dbReference>
<dbReference type="CDD" id="cd19071">
    <property type="entry name" value="AKR_AKR1-5-like"/>
    <property type="match status" value="1"/>
</dbReference>
<gene>
    <name evidence="7" type="ORF">FRX48_01031</name>
</gene>
<dbReference type="PROSITE" id="PS00062">
    <property type="entry name" value="ALDOKETO_REDUCTASE_2"/>
    <property type="match status" value="1"/>
</dbReference>
<dbReference type="InterPro" id="IPR036812">
    <property type="entry name" value="NAD(P)_OxRdtase_dom_sf"/>
</dbReference>
<evidence type="ECO:0000313" key="7">
    <source>
        <dbReference type="EMBL" id="KAA6416311.1"/>
    </source>
</evidence>
<dbReference type="InterPro" id="IPR020471">
    <property type="entry name" value="AKR"/>
</dbReference>
<dbReference type="PROSITE" id="PS00798">
    <property type="entry name" value="ALDOKETO_REDUCTASE_1"/>
    <property type="match status" value="1"/>
</dbReference>
<reference evidence="7 8" key="1">
    <citation type="submission" date="2019-09" db="EMBL/GenBank/DDBJ databases">
        <title>The hologenome of the rock-dwelling lichen Lasallia pustulata.</title>
        <authorList>
            <person name="Greshake Tzovaras B."/>
            <person name="Segers F."/>
            <person name="Bicker A."/>
            <person name="Dal Grande F."/>
            <person name="Otte J."/>
            <person name="Hankeln T."/>
            <person name="Schmitt I."/>
            <person name="Ebersberger I."/>
        </authorList>
    </citation>
    <scope>NUCLEOTIDE SEQUENCE [LARGE SCALE GENOMIC DNA]</scope>
    <source>
        <strain evidence="7">A1-1</strain>
    </source>
</reference>
<dbReference type="AlphaFoldDB" id="A0A5M8Q5N9"/>
<evidence type="ECO:0000259" key="6">
    <source>
        <dbReference type="Pfam" id="PF00248"/>
    </source>
</evidence>
<feature type="domain" description="NADP-dependent oxidoreductase" evidence="6">
    <location>
        <begin position="27"/>
        <end position="272"/>
    </location>
</feature>
<dbReference type="PIRSF" id="PIRSF000097">
    <property type="entry name" value="AKR"/>
    <property type="match status" value="1"/>
</dbReference>
<dbReference type="Gene3D" id="3.20.20.100">
    <property type="entry name" value="NADP-dependent oxidoreductase domain"/>
    <property type="match status" value="1"/>
</dbReference>
<feature type="site" description="Lowers pKa of active site Tyr" evidence="5">
    <location>
        <position position="79"/>
    </location>
</feature>
<dbReference type="Proteomes" id="UP000324767">
    <property type="component" value="Unassembled WGS sequence"/>
</dbReference>
<organism evidence="7 8">
    <name type="scientific">Lasallia pustulata</name>
    <dbReference type="NCBI Taxonomy" id="136370"/>
    <lineage>
        <taxon>Eukaryota</taxon>
        <taxon>Fungi</taxon>
        <taxon>Dikarya</taxon>
        <taxon>Ascomycota</taxon>
        <taxon>Pezizomycotina</taxon>
        <taxon>Lecanoromycetes</taxon>
        <taxon>OSLEUM clade</taxon>
        <taxon>Umbilicariomycetidae</taxon>
        <taxon>Umbilicariales</taxon>
        <taxon>Umbilicariaceae</taxon>
        <taxon>Lasallia</taxon>
    </lineage>
</organism>
<dbReference type="PRINTS" id="PR00069">
    <property type="entry name" value="ALDKETRDTASE"/>
</dbReference>
<name>A0A5M8Q5N9_9LECA</name>
<evidence type="ECO:0000256" key="5">
    <source>
        <dbReference type="PIRSR" id="PIRSR000097-3"/>
    </source>
</evidence>
<evidence type="ECO:0000256" key="1">
    <source>
        <dbReference type="ARBA" id="ARBA00007905"/>
    </source>
</evidence>
<evidence type="ECO:0000256" key="4">
    <source>
        <dbReference type="PIRSR" id="PIRSR000097-2"/>
    </source>
</evidence>
<sequence>MAGLNINSKYRMLSGYEIPVLGYGVYQTPADIAEEVVLYAFKTGYRHVDSARAYRNEGPCSDAIKDSGIPRSEIFFTTKVPPRSMGYEQTKASIESSFKQTGLDYIDLYLIHAPYGGKEGRNGAWRALVEAQQAGKIRSLGVSNYGVHHLDELEAYIKELEGQNGKGKGGEISVGQWELHPWLGRQDIVEWCQKRGVVLEAYCPIVRGGRSNDPLLKPLVGKYGKTPAQVLLRWSLQKGFVPLPKSVTKSRIEENADVYDFELTAEDMKTLETGEYSPCSWDPTTSKD</sequence>
<dbReference type="PANTHER" id="PTHR43827:SF13">
    <property type="entry name" value="ALDO_KETO REDUCTASE FAMILY PROTEIN"/>
    <property type="match status" value="1"/>
</dbReference>
<dbReference type="InterPro" id="IPR018170">
    <property type="entry name" value="Aldo/ket_reductase_CS"/>
</dbReference>
<dbReference type="Pfam" id="PF00248">
    <property type="entry name" value="Aldo_ket_red"/>
    <property type="match status" value="1"/>
</dbReference>
<proteinExistence type="inferred from homology"/>
<evidence type="ECO:0000256" key="2">
    <source>
        <dbReference type="ARBA" id="ARBA00023002"/>
    </source>
</evidence>
<feature type="binding site" evidence="4">
    <location>
        <position position="112"/>
    </location>
    <ligand>
        <name>substrate</name>
    </ligand>
</feature>
<evidence type="ECO:0000313" key="8">
    <source>
        <dbReference type="Proteomes" id="UP000324767"/>
    </source>
</evidence>
<accession>A0A5M8Q5N9</accession>
<evidence type="ECO:0000256" key="3">
    <source>
        <dbReference type="PIRSR" id="PIRSR000097-1"/>
    </source>
</evidence>
<dbReference type="FunFam" id="3.20.20.100:FF:000015">
    <property type="entry name" value="Oxidoreductase, aldo/keto reductase family"/>
    <property type="match status" value="1"/>
</dbReference>
<comment type="similarity">
    <text evidence="1">Belongs to the aldo/keto reductase family.</text>
</comment>
<dbReference type="SUPFAM" id="SSF51430">
    <property type="entry name" value="NAD(P)-linked oxidoreductase"/>
    <property type="match status" value="1"/>
</dbReference>
<dbReference type="OrthoDB" id="416253at2759"/>
<dbReference type="PANTHER" id="PTHR43827">
    <property type="entry name" value="2,5-DIKETO-D-GLUCONIC ACID REDUCTASE"/>
    <property type="match status" value="1"/>
</dbReference>
<dbReference type="GO" id="GO:0016491">
    <property type="term" value="F:oxidoreductase activity"/>
    <property type="evidence" value="ECO:0007669"/>
    <property type="project" value="UniProtKB-KW"/>
</dbReference>
<feature type="active site" description="Proton donor" evidence="3">
    <location>
        <position position="54"/>
    </location>
</feature>